<evidence type="ECO:0000313" key="1">
    <source>
        <dbReference type="EMBL" id="SCL35919.1"/>
    </source>
</evidence>
<dbReference type="RefSeq" id="WP_091345665.1">
    <property type="nucleotide sequence ID" value="NZ_FMHV01000002.1"/>
</dbReference>
<dbReference type="InterPro" id="IPR025355">
    <property type="entry name" value="DUF4259"/>
</dbReference>
<evidence type="ECO:0000313" key="2">
    <source>
        <dbReference type="Proteomes" id="UP000199413"/>
    </source>
</evidence>
<dbReference type="STRING" id="568872.GA0070624_5401"/>
<dbReference type="AlphaFoldDB" id="A0A1C6T2Q9"/>
<reference evidence="2" key="1">
    <citation type="submission" date="2016-06" db="EMBL/GenBank/DDBJ databases">
        <authorList>
            <person name="Varghese N."/>
            <person name="Submissions Spin"/>
        </authorList>
    </citation>
    <scope>NUCLEOTIDE SEQUENCE [LARGE SCALE GENOMIC DNA]</scope>
    <source>
        <strain evidence="2">DSM 45431</strain>
    </source>
</reference>
<gene>
    <name evidence="1" type="ORF">GA0070624_5401</name>
</gene>
<dbReference type="Proteomes" id="UP000199413">
    <property type="component" value="Unassembled WGS sequence"/>
</dbReference>
<proteinExistence type="predicted"/>
<evidence type="ECO:0008006" key="3">
    <source>
        <dbReference type="Google" id="ProtNLM"/>
    </source>
</evidence>
<accession>A0A1C6T2Q9</accession>
<name>A0A1C6T2Q9_9ACTN</name>
<dbReference type="EMBL" id="FMHV01000002">
    <property type="protein sequence ID" value="SCL35919.1"/>
    <property type="molecule type" value="Genomic_DNA"/>
</dbReference>
<protein>
    <recommendedName>
        <fullName evidence="3">DUF4259 domain-containing protein</fullName>
    </recommendedName>
</protein>
<dbReference type="Pfam" id="PF14078">
    <property type="entry name" value="DUF4259"/>
    <property type="match status" value="1"/>
</dbReference>
<keyword evidence="2" id="KW-1185">Reference proteome</keyword>
<sequence>MGTWDSGPFDNDTAADWCGDLDDADGAKRPELVREALSRAAGADGYLDADAACQAIAAAAIVAAQQPGGQPITSPYAPDFLLDGGRLDLPDDLAVLAVRALDRVMAADSEWRDLWQEPAAGDVNPAFDAVRGLRRVLTA</sequence>
<dbReference type="OrthoDB" id="73183at2"/>
<organism evidence="1 2">
    <name type="scientific">Micromonospora rhizosphaerae</name>
    <dbReference type="NCBI Taxonomy" id="568872"/>
    <lineage>
        <taxon>Bacteria</taxon>
        <taxon>Bacillati</taxon>
        <taxon>Actinomycetota</taxon>
        <taxon>Actinomycetes</taxon>
        <taxon>Micromonosporales</taxon>
        <taxon>Micromonosporaceae</taxon>
        <taxon>Micromonospora</taxon>
    </lineage>
</organism>